<dbReference type="Gene3D" id="2.40.420.20">
    <property type="match status" value="1"/>
</dbReference>
<dbReference type="RefSeq" id="WP_406696158.1">
    <property type="nucleotide sequence ID" value="NZ_CP155447.1"/>
</dbReference>
<dbReference type="GO" id="GO:0005886">
    <property type="term" value="C:plasma membrane"/>
    <property type="evidence" value="ECO:0007669"/>
    <property type="project" value="TreeGrafter"/>
</dbReference>
<feature type="coiled-coil region" evidence="3">
    <location>
        <begin position="109"/>
        <end position="136"/>
    </location>
</feature>
<dbReference type="EMBL" id="CP155447">
    <property type="protein sequence ID" value="XBH03424.1"/>
    <property type="molecule type" value="Genomic_DNA"/>
</dbReference>
<dbReference type="Pfam" id="PF25876">
    <property type="entry name" value="HH_MFP_RND"/>
    <property type="match status" value="1"/>
</dbReference>
<organism evidence="8">
    <name type="scientific">Singulisphaera sp. Ch08</name>
    <dbReference type="NCBI Taxonomy" id="3120278"/>
    <lineage>
        <taxon>Bacteria</taxon>
        <taxon>Pseudomonadati</taxon>
        <taxon>Planctomycetota</taxon>
        <taxon>Planctomycetia</taxon>
        <taxon>Isosphaerales</taxon>
        <taxon>Isosphaeraceae</taxon>
        <taxon>Singulisphaera</taxon>
    </lineage>
</organism>
<evidence type="ECO:0000259" key="6">
    <source>
        <dbReference type="Pfam" id="PF25917"/>
    </source>
</evidence>
<dbReference type="Pfam" id="PF25917">
    <property type="entry name" value="BSH_RND"/>
    <property type="match status" value="1"/>
</dbReference>
<dbReference type="AlphaFoldDB" id="A0AAU7CDK6"/>
<feature type="region of interest" description="Disordered" evidence="4">
    <location>
        <begin position="429"/>
        <end position="472"/>
    </location>
</feature>
<evidence type="ECO:0000259" key="7">
    <source>
        <dbReference type="Pfam" id="PF25967"/>
    </source>
</evidence>
<keyword evidence="3" id="KW-0175">Coiled coil</keyword>
<evidence type="ECO:0000256" key="4">
    <source>
        <dbReference type="SAM" id="MobiDB-lite"/>
    </source>
</evidence>
<sequence length="472" mass="49994">MTWPRLSESRGLGGIALGIALAPVAISGCSPKVEAARTPPPPVVSVVQARRMTVPIMAEPIGTTRALQEVSVRARVRGFLKEIQFEEGGDVKAGQLLFVIDEEPFKAKLAEARAKLDAAEANLQKARDSKAREVATAQLALAKSMLELSEVEERREQSLFKRNASSTEDVQRKQALRKKDAAQVEADKATLEQAKADYETNISSAQADVNAAKAQVNDADINLSYCRMSSPINGRIGLAEVKVGNLVGPASSGGGGDYTELAVVRQLDPMGVDILIASRYLDRVARLITQGLPIEIFRPGLVGEEARRAAGKATVIDNTINPTTSTFRLQAEVANAEKTILPGEYVKINAKVGEAKDAIVVPEQAVVETQAGPTVYTVDEKGKVKVVLVRAAFVHEGLRVLESGLQPGQAVIVEGLTLVRSGMTVKTRQASLATERGPEASAAVPDSASTTGAGGPAGSRKDRPADVAKSKP</sequence>
<dbReference type="NCBIfam" id="TIGR01730">
    <property type="entry name" value="RND_mfp"/>
    <property type="match status" value="1"/>
</dbReference>
<dbReference type="InterPro" id="IPR058627">
    <property type="entry name" value="MdtA-like_C"/>
</dbReference>
<dbReference type="Gene3D" id="1.10.287.470">
    <property type="entry name" value="Helix hairpin bin"/>
    <property type="match status" value="3"/>
</dbReference>
<dbReference type="InterPro" id="IPR058624">
    <property type="entry name" value="MdtA-like_HH"/>
</dbReference>
<name>A0AAU7CDK6_9BACT</name>
<feature type="domain" description="Multidrug resistance protein MdtA-like C-terminal permuted SH3" evidence="7">
    <location>
        <begin position="357"/>
        <end position="416"/>
    </location>
</feature>
<comment type="subcellular location">
    <subcellularLocation>
        <location evidence="1">Cell envelope</location>
    </subcellularLocation>
</comment>
<dbReference type="Gene3D" id="2.40.50.100">
    <property type="match status" value="2"/>
</dbReference>
<feature type="compositionally biased region" description="Basic and acidic residues" evidence="4">
    <location>
        <begin position="459"/>
        <end position="472"/>
    </location>
</feature>
<dbReference type="GO" id="GO:0046677">
    <property type="term" value="P:response to antibiotic"/>
    <property type="evidence" value="ECO:0007669"/>
    <property type="project" value="TreeGrafter"/>
</dbReference>
<dbReference type="InterPro" id="IPR006143">
    <property type="entry name" value="RND_pump_MFP"/>
</dbReference>
<comment type="similarity">
    <text evidence="2">Belongs to the membrane fusion protein (MFP) (TC 8.A.1) family.</text>
</comment>
<dbReference type="InterPro" id="IPR058625">
    <property type="entry name" value="MdtA-like_BSH"/>
</dbReference>
<evidence type="ECO:0000256" key="2">
    <source>
        <dbReference type="ARBA" id="ARBA00009477"/>
    </source>
</evidence>
<evidence type="ECO:0000256" key="1">
    <source>
        <dbReference type="ARBA" id="ARBA00004196"/>
    </source>
</evidence>
<accession>A0AAU7CDK6</accession>
<dbReference type="PROSITE" id="PS51257">
    <property type="entry name" value="PROKAR_LIPOPROTEIN"/>
    <property type="match status" value="1"/>
</dbReference>
<protein>
    <submittedName>
        <fullName evidence="8">Efflux RND transporter periplasmic adaptor subunit</fullName>
    </submittedName>
</protein>
<feature type="compositionally biased region" description="Basic and acidic residues" evidence="4">
    <location>
        <begin position="169"/>
        <end position="182"/>
    </location>
</feature>
<evidence type="ECO:0000259" key="5">
    <source>
        <dbReference type="Pfam" id="PF25876"/>
    </source>
</evidence>
<gene>
    <name evidence="8" type="ORF">V5E97_34735</name>
</gene>
<feature type="domain" description="Multidrug resistance protein MdtA-like barrel-sandwich hybrid" evidence="6">
    <location>
        <begin position="69"/>
        <end position="108"/>
    </location>
</feature>
<feature type="region of interest" description="Disordered" evidence="4">
    <location>
        <begin position="162"/>
        <end position="182"/>
    </location>
</feature>
<proteinExistence type="inferred from homology"/>
<dbReference type="Pfam" id="PF25967">
    <property type="entry name" value="RND-MFP_C"/>
    <property type="match status" value="1"/>
</dbReference>
<reference evidence="8" key="1">
    <citation type="submission" date="2024-05" db="EMBL/GenBank/DDBJ databases">
        <title>Planctomycetes of the genus Singulisphaera possess chitinolytic capabilities.</title>
        <authorList>
            <person name="Ivanova A."/>
        </authorList>
    </citation>
    <scope>NUCLEOTIDE SEQUENCE</scope>
    <source>
        <strain evidence="8">Ch08T</strain>
    </source>
</reference>
<dbReference type="SUPFAM" id="SSF111369">
    <property type="entry name" value="HlyD-like secretion proteins"/>
    <property type="match status" value="2"/>
</dbReference>
<dbReference type="GO" id="GO:0022857">
    <property type="term" value="F:transmembrane transporter activity"/>
    <property type="evidence" value="ECO:0007669"/>
    <property type="project" value="InterPro"/>
</dbReference>
<dbReference type="PANTHER" id="PTHR30158">
    <property type="entry name" value="ACRA/E-RELATED COMPONENT OF DRUG EFFLUX TRANSPORTER"/>
    <property type="match status" value="1"/>
</dbReference>
<evidence type="ECO:0000256" key="3">
    <source>
        <dbReference type="SAM" id="Coils"/>
    </source>
</evidence>
<evidence type="ECO:0000313" key="8">
    <source>
        <dbReference type="EMBL" id="XBH03424.1"/>
    </source>
</evidence>
<dbReference type="Gene3D" id="2.40.30.170">
    <property type="match status" value="1"/>
</dbReference>
<feature type="domain" description="Multidrug resistance protein MdtA-like alpha-helical hairpin" evidence="5">
    <location>
        <begin position="134"/>
        <end position="197"/>
    </location>
</feature>